<dbReference type="InterPro" id="IPR003280">
    <property type="entry name" value="2pore_dom_K_chnl"/>
</dbReference>
<evidence type="ECO:0000256" key="8">
    <source>
        <dbReference type="RuleBase" id="RU003857"/>
    </source>
</evidence>
<proteinExistence type="inferred from homology"/>
<evidence type="ECO:0000256" key="4">
    <source>
        <dbReference type="ARBA" id="ARBA00022989"/>
    </source>
</evidence>
<accession>A0A090LAW4</accession>
<sequence>MESSLYLNTSTYFDIDNIPLIDDENIEKGIILEGKVMETDEKIKKNGYRKISEKRFIVTRIDDNFDNSMEKEKFINKNYDMIENNSIRKDSENYSPLLHDYSNDNSESNDKPYIMKVFNKKIHIRNPWELFKKDFIKRRGVEEKRFKIEIIRACLPQLILILTLLGYIAFGVYIFHSYDENIKLEETRNVVLFVFTTIATIGYGNLSPTGQNMKIFCTGYSYLGIPLMFSVFRNIGESCAKFIWLLRASLSTDPNFKPKCSISLPIQVIMIFLFLHTTLGLFLFHYWIDNINYVDAVYMSFISITTIGYGDLTPKPRTNFQTAIVLLYLSVGISIMSMMISTLSEMMKIVHVVGRSPAKAKDALIYINGEHITVGTLLKMIAKQFNVHPRELQSVIKNLDQIITAALEEEKRNERRLRRRRFSLSPFDKFKRQKSLSLESEETQFDSINFITLNSSNYNPHTCKYIQALGQLNHISQQSDKSRNNTIVLQKNLQKNLQAMAKRRSSLYATKLKYKDEYNSLKLMSE</sequence>
<dbReference type="WBParaSite" id="SRAE_2000160200.1">
    <property type="protein sequence ID" value="SRAE_2000160200.1"/>
    <property type="gene ID" value="WBGene00261807"/>
</dbReference>
<evidence type="ECO:0000256" key="3">
    <source>
        <dbReference type="ARBA" id="ARBA00022692"/>
    </source>
</evidence>
<comment type="subcellular location">
    <subcellularLocation>
        <location evidence="1">Membrane</location>
        <topology evidence="1">Multi-pass membrane protein</topology>
    </subcellularLocation>
</comment>
<dbReference type="Proteomes" id="UP000035682">
    <property type="component" value="Unplaced"/>
</dbReference>
<dbReference type="PRINTS" id="PR01333">
    <property type="entry name" value="2POREKCHANEL"/>
</dbReference>
<evidence type="ECO:0000256" key="1">
    <source>
        <dbReference type="ARBA" id="ARBA00004141"/>
    </source>
</evidence>
<keyword evidence="12" id="KW-1185">Reference proteome</keyword>
<dbReference type="AlphaFoldDB" id="A0A090LAW4"/>
<gene>
    <name evidence="11 13 14" type="ORF">SRAE_2000160200</name>
</gene>
<evidence type="ECO:0000256" key="2">
    <source>
        <dbReference type="ARBA" id="ARBA00022448"/>
    </source>
</evidence>
<evidence type="ECO:0000313" key="11">
    <source>
        <dbReference type="EMBL" id="CEF66936.1"/>
    </source>
</evidence>
<evidence type="ECO:0000256" key="9">
    <source>
        <dbReference type="SAM" id="Phobius"/>
    </source>
</evidence>
<organism evidence="11">
    <name type="scientific">Strongyloides ratti</name>
    <name type="common">Parasitic roundworm</name>
    <dbReference type="NCBI Taxonomy" id="34506"/>
    <lineage>
        <taxon>Eukaryota</taxon>
        <taxon>Metazoa</taxon>
        <taxon>Ecdysozoa</taxon>
        <taxon>Nematoda</taxon>
        <taxon>Chromadorea</taxon>
        <taxon>Rhabditida</taxon>
        <taxon>Tylenchina</taxon>
        <taxon>Panagrolaimomorpha</taxon>
        <taxon>Strongyloidoidea</taxon>
        <taxon>Strongyloididae</taxon>
        <taxon>Strongyloides</taxon>
    </lineage>
</organism>
<feature type="domain" description="Potassium channel" evidence="10">
    <location>
        <begin position="163"/>
        <end position="237"/>
    </location>
</feature>
<dbReference type="CTD" id="36379301"/>
<dbReference type="GO" id="GO:0015271">
    <property type="term" value="F:outward rectifier potassium channel activity"/>
    <property type="evidence" value="ECO:0007669"/>
    <property type="project" value="TreeGrafter"/>
</dbReference>
<evidence type="ECO:0000256" key="7">
    <source>
        <dbReference type="ARBA" id="ARBA00023303"/>
    </source>
</evidence>
<keyword evidence="2 8" id="KW-0813">Transport</keyword>
<keyword evidence="4 9" id="KW-1133">Transmembrane helix</keyword>
<feature type="transmembrane region" description="Helical" evidence="9">
    <location>
        <begin position="264"/>
        <end position="287"/>
    </location>
</feature>
<dbReference type="STRING" id="34506.A0A090LAW4"/>
<reference evidence="13" key="2">
    <citation type="submission" date="2020-12" db="UniProtKB">
        <authorList>
            <consortium name="WormBaseParasite"/>
        </authorList>
    </citation>
    <scope>IDENTIFICATION</scope>
</reference>
<dbReference type="GO" id="GO:0030322">
    <property type="term" value="P:stabilization of membrane potential"/>
    <property type="evidence" value="ECO:0007669"/>
    <property type="project" value="TreeGrafter"/>
</dbReference>
<dbReference type="WormBase" id="SRAE_2000160200">
    <property type="protein sequence ID" value="SRP10351"/>
    <property type="gene ID" value="WBGene00261807"/>
</dbReference>
<dbReference type="PANTHER" id="PTHR11003">
    <property type="entry name" value="POTASSIUM CHANNEL, SUBFAMILY K"/>
    <property type="match status" value="1"/>
</dbReference>
<evidence type="ECO:0000313" key="13">
    <source>
        <dbReference type="WBParaSite" id="SRAE_2000160200.1"/>
    </source>
</evidence>
<feature type="transmembrane region" description="Helical" evidence="9">
    <location>
        <begin position="187"/>
        <end position="206"/>
    </location>
</feature>
<evidence type="ECO:0000313" key="12">
    <source>
        <dbReference type="Proteomes" id="UP000035682"/>
    </source>
</evidence>
<evidence type="ECO:0000256" key="6">
    <source>
        <dbReference type="ARBA" id="ARBA00023136"/>
    </source>
</evidence>
<dbReference type="GO" id="GO:0022841">
    <property type="term" value="F:potassium ion leak channel activity"/>
    <property type="evidence" value="ECO:0007669"/>
    <property type="project" value="TreeGrafter"/>
</dbReference>
<evidence type="ECO:0000256" key="5">
    <source>
        <dbReference type="ARBA" id="ARBA00023065"/>
    </source>
</evidence>
<evidence type="ECO:0000313" key="14">
    <source>
        <dbReference type="WormBase" id="SRAE_2000160200"/>
    </source>
</evidence>
<dbReference type="PANTHER" id="PTHR11003:SF341">
    <property type="entry name" value="POTASSIUM CHANNEL DOMAIN-CONTAINING PROTEIN"/>
    <property type="match status" value="1"/>
</dbReference>
<dbReference type="Gene3D" id="1.10.287.70">
    <property type="match status" value="1"/>
</dbReference>
<feature type="transmembrane region" description="Helical" evidence="9">
    <location>
        <begin position="154"/>
        <end position="175"/>
    </location>
</feature>
<evidence type="ECO:0000259" key="10">
    <source>
        <dbReference type="Pfam" id="PF07885"/>
    </source>
</evidence>
<dbReference type="GO" id="GO:0005886">
    <property type="term" value="C:plasma membrane"/>
    <property type="evidence" value="ECO:0007669"/>
    <property type="project" value="TreeGrafter"/>
</dbReference>
<keyword evidence="7 8" id="KW-0407">Ion channel</keyword>
<dbReference type="Pfam" id="PF07885">
    <property type="entry name" value="Ion_trans_2"/>
    <property type="match status" value="2"/>
</dbReference>
<feature type="domain" description="Potassium channel" evidence="10">
    <location>
        <begin position="272"/>
        <end position="347"/>
    </location>
</feature>
<reference evidence="11 12" key="1">
    <citation type="submission" date="2014-09" db="EMBL/GenBank/DDBJ databases">
        <authorList>
            <person name="Martin A.A."/>
        </authorList>
    </citation>
    <scope>NUCLEOTIDE SEQUENCE</scope>
    <source>
        <strain evidence="12">ED321</strain>
        <strain evidence="11">ED321 Heterogonic</strain>
    </source>
</reference>
<dbReference type="GeneID" id="36379301"/>
<feature type="transmembrane region" description="Helical" evidence="9">
    <location>
        <begin position="324"/>
        <end position="343"/>
    </location>
</feature>
<protein>
    <submittedName>
        <fullName evidence="11">Two pore domain potassium channel family and Two pore domain potassium channel domain-containing protein</fullName>
    </submittedName>
</protein>
<dbReference type="OrthoDB" id="297496at2759"/>
<name>A0A090LAW4_STRRB</name>
<keyword evidence="3 8" id="KW-0812">Transmembrane</keyword>
<keyword evidence="6 9" id="KW-0472">Membrane</keyword>
<dbReference type="RefSeq" id="XP_024506136.1">
    <property type="nucleotide sequence ID" value="XM_024652572.1"/>
</dbReference>
<dbReference type="InterPro" id="IPR013099">
    <property type="entry name" value="K_chnl_dom"/>
</dbReference>
<dbReference type="OMA" id="PENTHVM"/>
<keyword evidence="5 8" id="KW-0406">Ion transport</keyword>
<dbReference type="eggNOG" id="KOG2083">
    <property type="taxonomic scope" value="Eukaryota"/>
</dbReference>
<comment type="similarity">
    <text evidence="8">Belongs to the two pore domain potassium channel (TC 1.A.1.8) family.</text>
</comment>
<dbReference type="SUPFAM" id="SSF81324">
    <property type="entry name" value="Voltage-gated potassium channels"/>
    <property type="match status" value="2"/>
</dbReference>
<dbReference type="EMBL" id="LN609529">
    <property type="protein sequence ID" value="CEF66936.1"/>
    <property type="molecule type" value="Genomic_DNA"/>
</dbReference>